<dbReference type="SUPFAM" id="SSF53335">
    <property type="entry name" value="S-adenosyl-L-methionine-dependent methyltransferases"/>
    <property type="match status" value="1"/>
</dbReference>
<dbReference type="PANTHER" id="PTHR22916">
    <property type="entry name" value="GLYCOSYLTRANSFERASE"/>
    <property type="match status" value="1"/>
</dbReference>
<dbReference type="OrthoDB" id="8773442at2"/>
<dbReference type="InterPro" id="IPR001173">
    <property type="entry name" value="Glyco_trans_2-like"/>
</dbReference>
<sequence>MKYDFEMDIDESTSVGKIASHIKEQSSVLEFGPGNGRMTNYLIEAKKCDVSIVELDKELYDYVITFSNDGFYGNIEEYKWTDYYKGKKYDYILFADVLEHLMDPVKTLEIVKEFLKEDGEILITFPNIAHNSVLINLFNNKLDWTKYGLLDETHKTFYTQSGFEKVFDSLGLYINKEDFTINVVGNNEIDAHYEDLPIEVVDAFRKRPFAEVYQYFYALKKNPVASPIRVLPENSYYHRRVILQYELENSVEETTVSVNTFTGENKNYPIEVPLGVKSLKIMPFPENIGGIMRFFVDINGEQSHNIQTSAVFEHNEKFVFTNMHPAYFILSGEDIAGKSIVLNFDFIYQGQYLYEMNLMMERLKEVEVEKQMIVDRYYDLVAGEQWEPARRKSDKAFSQTPIEELNRIMALNIDGTVRNEATKTSIIKGWGVSNVDKMPLKFELEANNAPYFKVKRIHRSEINEGFGFPETLDYGFEIEVADYELEQFFNFVISTEDGESCDVIINRHIGLYFPAKPSSRVRRVLGSVKRKGIKGSVKWLLNRQVQKNSYEKWIAQHEVFDMEKIHSEIESFEYQPKISIAVPVYNVEEKWLDACISSLKNQFYTNWELCLADDASPKDYIRPLLEKYAASDERIKLVFREKNGHISEATNSALEIASGDYIGFMDNDDELAPNALYEIVKALNKDRDIEFFYTDEDKMTLEEKRFDAFFKPNWNRQLILQHNYITHFVVVKDALLSRIGGLRTEYNGSQDYDFVLRATEEAKKIHHIKGILYHWRAIETSTALNPESKTYAYVAGQHALEAALKRRNLKGNVKIAEFYGCYKIDFIHDTTPKASIVFVGNSKNLNNNLELLLSKTYYPNFEILVPTSSKFTVSVKDARVRFVDGDINTRVKQAEGEFILLLNEKLSPLSGAWLNELMNYAQLEESGIVCGKISSNDNLISNIGVTYDVENNKLIYPERNNPAQNLGYYYRAGLPRGIHAATEDCMIFRKNDFEQVEGLSEEFGSQLMGFDFSLKVRQQLEKDIVYTSYAKLKESEPIDIHLVPEVLNELEKKWTKNGLIDPYGNPLSF</sequence>
<evidence type="ECO:0000313" key="2">
    <source>
        <dbReference type="EMBL" id="OEG21962.1"/>
    </source>
</evidence>
<keyword evidence="3" id="KW-1185">Reference proteome</keyword>
<protein>
    <recommendedName>
        <fullName evidence="1">Glycosyltransferase 2-like domain-containing protein</fullName>
    </recommendedName>
</protein>
<name>A0A1E5HAI8_9ENTE</name>
<dbReference type="Proteomes" id="UP000094469">
    <property type="component" value="Unassembled WGS sequence"/>
</dbReference>
<dbReference type="STRING" id="1131292.BCR24_04460"/>
<comment type="caution">
    <text evidence="2">The sequence shown here is derived from an EMBL/GenBank/DDBJ whole genome shotgun (WGS) entry which is preliminary data.</text>
</comment>
<dbReference type="CDD" id="cd02440">
    <property type="entry name" value="AdoMet_MTases"/>
    <property type="match status" value="1"/>
</dbReference>
<accession>A0A1E5HAI8</accession>
<proteinExistence type="predicted"/>
<dbReference type="SUPFAM" id="SSF53448">
    <property type="entry name" value="Nucleotide-diphospho-sugar transferases"/>
    <property type="match status" value="2"/>
</dbReference>
<gene>
    <name evidence="2" type="ORF">BCR24_04460</name>
</gene>
<evidence type="ECO:0000259" key="1">
    <source>
        <dbReference type="Pfam" id="PF00535"/>
    </source>
</evidence>
<dbReference type="AlphaFoldDB" id="A0A1E5HAI8"/>
<dbReference type="RefSeq" id="WP_069640522.1">
    <property type="nucleotide sequence ID" value="NZ_JAFBEZ010000007.1"/>
</dbReference>
<dbReference type="GO" id="GO:0016758">
    <property type="term" value="F:hexosyltransferase activity"/>
    <property type="evidence" value="ECO:0007669"/>
    <property type="project" value="UniProtKB-ARBA"/>
</dbReference>
<evidence type="ECO:0000313" key="3">
    <source>
        <dbReference type="Proteomes" id="UP000094469"/>
    </source>
</evidence>
<reference evidence="3" key="1">
    <citation type="submission" date="2016-09" db="EMBL/GenBank/DDBJ databases">
        <authorList>
            <person name="Gulvik C.A."/>
        </authorList>
    </citation>
    <scope>NUCLEOTIDE SEQUENCE [LARGE SCALE GENOMIC DNA]</scope>
    <source>
        <strain evidence="3">LMG 26676</strain>
    </source>
</reference>
<dbReference type="Gene3D" id="3.40.50.150">
    <property type="entry name" value="Vaccinia Virus protein VP39"/>
    <property type="match status" value="1"/>
</dbReference>
<dbReference type="Gene3D" id="3.90.550.10">
    <property type="entry name" value="Spore Coat Polysaccharide Biosynthesis Protein SpsA, Chain A"/>
    <property type="match status" value="2"/>
</dbReference>
<feature type="domain" description="Glycosyltransferase 2-like" evidence="1">
    <location>
        <begin position="579"/>
        <end position="728"/>
    </location>
</feature>
<dbReference type="CDD" id="cd04184">
    <property type="entry name" value="GT2_RfbC_Mx_like"/>
    <property type="match status" value="1"/>
</dbReference>
<organism evidence="2 3">
    <name type="scientific">Enterococcus ureilyticus</name>
    <dbReference type="NCBI Taxonomy" id="1131292"/>
    <lineage>
        <taxon>Bacteria</taxon>
        <taxon>Bacillati</taxon>
        <taxon>Bacillota</taxon>
        <taxon>Bacilli</taxon>
        <taxon>Lactobacillales</taxon>
        <taxon>Enterococcaceae</taxon>
        <taxon>Enterococcus</taxon>
    </lineage>
</organism>
<dbReference type="InterPro" id="IPR029063">
    <property type="entry name" value="SAM-dependent_MTases_sf"/>
</dbReference>
<dbReference type="PANTHER" id="PTHR22916:SF3">
    <property type="entry name" value="UDP-GLCNAC:BETAGAL BETA-1,3-N-ACETYLGLUCOSAMINYLTRANSFERASE-LIKE PROTEIN 1"/>
    <property type="match status" value="1"/>
</dbReference>
<dbReference type="Pfam" id="PF00535">
    <property type="entry name" value="Glycos_transf_2"/>
    <property type="match status" value="1"/>
</dbReference>
<dbReference type="EMBL" id="MIKC01000034">
    <property type="protein sequence ID" value="OEG21962.1"/>
    <property type="molecule type" value="Genomic_DNA"/>
</dbReference>
<dbReference type="InterPro" id="IPR029044">
    <property type="entry name" value="Nucleotide-diphossugar_trans"/>
</dbReference>
<dbReference type="Pfam" id="PF13489">
    <property type="entry name" value="Methyltransf_23"/>
    <property type="match status" value="1"/>
</dbReference>